<name>A0ABU8BJA0_9BRAD</name>
<dbReference type="InterPro" id="IPR038765">
    <property type="entry name" value="Papain-like_cys_pep_sf"/>
</dbReference>
<dbReference type="Gene3D" id="3.90.1720.10">
    <property type="entry name" value="endopeptidase domain like (from Nostoc punctiforme)"/>
    <property type="match status" value="1"/>
</dbReference>
<proteinExistence type="predicted"/>
<protein>
    <submittedName>
        <fullName evidence="3">Uncharacterized protein (TIGR02594 family)</fullName>
    </submittedName>
</protein>
<evidence type="ECO:0000256" key="1">
    <source>
        <dbReference type="SAM" id="SignalP"/>
    </source>
</evidence>
<dbReference type="InterPro" id="IPR007921">
    <property type="entry name" value="CHAP_dom"/>
</dbReference>
<dbReference type="RefSeq" id="WP_334485784.1">
    <property type="nucleotide sequence ID" value="NZ_JAZHRV010000001.1"/>
</dbReference>
<evidence type="ECO:0000259" key="2">
    <source>
        <dbReference type="Pfam" id="PF05257"/>
    </source>
</evidence>
<evidence type="ECO:0000313" key="3">
    <source>
        <dbReference type="EMBL" id="MEH2558619.1"/>
    </source>
</evidence>
<dbReference type="Proteomes" id="UP001364224">
    <property type="component" value="Unassembled WGS sequence"/>
</dbReference>
<dbReference type="NCBIfam" id="TIGR02594">
    <property type="entry name" value="TIGR02594 family protein"/>
    <property type="match status" value="1"/>
</dbReference>
<feature type="signal peptide" evidence="1">
    <location>
        <begin position="1"/>
        <end position="25"/>
    </location>
</feature>
<feature type="domain" description="Peptidase C51" evidence="2">
    <location>
        <begin position="199"/>
        <end position="272"/>
    </location>
</feature>
<reference evidence="3 4" key="1">
    <citation type="submission" date="2024-02" db="EMBL/GenBank/DDBJ databases">
        <title>Adaptive strategies in a cosmopolitan and abundant soil bacterium.</title>
        <authorList>
            <person name="Carini P."/>
        </authorList>
    </citation>
    <scope>NUCLEOTIDE SEQUENCE [LARGE SCALE GENOMIC DNA]</scope>
    <source>
        <strain evidence="3 4">AZCC 1608</strain>
    </source>
</reference>
<sequence>MRQLFAFRRLLRFIALALCSVSIVAFVTPASARPHHGAGRHARAYHAGHHAKHHYAYRHHRHAIRTSRWDRSAQRMQAGGFADTNPSFMESSPQMVAPGGFGSPSVVTEARADRGRRGARLRQVERTSRWERGVAQMQARGLANVNASVATDASVATNASAGANSTVTPAGGAMASSFSSSNVVATARRYLGGNPTGRGRLWCARFMNMVLQHSGYRGTGSDMASSFSKYGQRVSGPQVGAIAVMTRGRRGGHVGVITGIDAKGNPIMISGNNGNRVREAPVSRGRIYAYVMPTS</sequence>
<feature type="chain" id="PRO_5045648598" evidence="1">
    <location>
        <begin position="26"/>
        <end position="295"/>
    </location>
</feature>
<keyword evidence="1" id="KW-0732">Signal</keyword>
<comment type="caution">
    <text evidence="3">The sequence shown here is derived from an EMBL/GenBank/DDBJ whole genome shotgun (WGS) entry which is preliminary data.</text>
</comment>
<gene>
    <name evidence="3" type="ORF">V1286_006148</name>
</gene>
<dbReference type="EMBL" id="JAZHRV010000001">
    <property type="protein sequence ID" value="MEH2558619.1"/>
    <property type="molecule type" value="Genomic_DNA"/>
</dbReference>
<dbReference type="Pfam" id="PF05257">
    <property type="entry name" value="CHAP"/>
    <property type="match status" value="1"/>
</dbReference>
<organism evidence="3 4">
    <name type="scientific">Bradyrhizobium algeriense</name>
    <dbReference type="NCBI Taxonomy" id="634784"/>
    <lineage>
        <taxon>Bacteria</taxon>
        <taxon>Pseudomonadati</taxon>
        <taxon>Pseudomonadota</taxon>
        <taxon>Alphaproteobacteria</taxon>
        <taxon>Hyphomicrobiales</taxon>
        <taxon>Nitrobacteraceae</taxon>
        <taxon>Bradyrhizobium</taxon>
    </lineage>
</organism>
<keyword evidence="4" id="KW-1185">Reference proteome</keyword>
<dbReference type="SUPFAM" id="SSF54001">
    <property type="entry name" value="Cysteine proteinases"/>
    <property type="match status" value="1"/>
</dbReference>
<dbReference type="InterPro" id="IPR013423">
    <property type="entry name" value="CHP02594"/>
</dbReference>
<evidence type="ECO:0000313" key="4">
    <source>
        <dbReference type="Proteomes" id="UP001364224"/>
    </source>
</evidence>
<accession>A0ABU8BJA0</accession>